<feature type="region of interest" description="Disordered" evidence="5">
    <location>
        <begin position="1"/>
        <end position="23"/>
    </location>
</feature>
<name>A0AA88TMA5_9TELE</name>
<comment type="caution">
    <text evidence="7">The sequence shown here is derived from an EMBL/GenBank/DDBJ whole genome shotgun (WGS) entry which is preliminary data.</text>
</comment>
<dbReference type="Gene3D" id="1.20.58.60">
    <property type="match status" value="1"/>
</dbReference>
<evidence type="ECO:0000313" key="8">
    <source>
        <dbReference type="Proteomes" id="UP001187343"/>
    </source>
</evidence>
<dbReference type="AlphaFoldDB" id="A0AA88TMA5"/>
<keyword evidence="3" id="KW-0862">Zinc</keyword>
<proteinExistence type="predicted"/>
<dbReference type="GO" id="GO:0008270">
    <property type="term" value="F:zinc ion binding"/>
    <property type="evidence" value="ECO:0007669"/>
    <property type="project" value="UniProtKB-KW"/>
</dbReference>
<reference evidence="7" key="1">
    <citation type="submission" date="2023-08" db="EMBL/GenBank/DDBJ databases">
        <title>Chromosome-level Genome Assembly of mud carp (Cirrhinus molitorella).</title>
        <authorList>
            <person name="Liu H."/>
        </authorList>
    </citation>
    <scope>NUCLEOTIDE SEQUENCE</scope>
    <source>
        <strain evidence="7">Prfri</strain>
        <tissue evidence="7">Muscle</tissue>
    </source>
</reference>
<dbReference type="Proteomes" id="UP001187343">
    <property type="component" value="Unassembled WGS sequence"/>
</dbReference>
<accession>A0AA88TMA5</accession>
<evidence type="ECO:0000256" key="4">
    <source>
        <dbReference type="SAM" id="Coils"/>
    </source>
</evidence>
<dbReference type="PANTHER" id="PTHR25465">
    <property type="entry name" value="B-BOX DOMAIN CONTAINING"/>
    <property type="match status" value="1"/>
</dbReference>
<evidence type="ECO:0000256" key="3">
    <source>
        <dbReference type="ARBA" id="ARBA00022833"/>
    </source>
</evidence>
<protein>
    <recommendedName>
        <fullName evidence="6">TRIM8/14/16/25/29/45/65 coiled-coil region domain-containing protein</fullName>
    </recommendedName>
</protein>
<dbReference type="Pfam" id="PF25600">
    <property type="entry name" value="TRIM_CC"/>
    <property type="match status" value="1"/>
</dbReference>
<gene>
    <name evidence="7" type="ORF">Q8A67_014044</name>
</gene>
<organism evidence="7 8">
    <name type="scientific">Cirrhinus molitorella</name>
    <name type="common">mud carp</name>
    <dbReference type="NCBI Taxonomy" id="172907"/>
    <lineage>
        <taxon>Eukaryota</taxon>
        <taxon>Metazoa</taxon>
        <taxon>Chordata</taxon>
        <taxon>Craniata</taxon>
        <taxon>Vertebrata</taxon>
        <taxon>Euteleostomi</taxon>
        <taxon>Actinopterygii</taxon>
        <taxon>Neopterygii</taxon>
        <taxon>Teleostei</taxon>
        <taxon>Ostariophysi</taxon>
        <taxon>Cypriniformes</taxon>
        <taxon>Cyprinidae</taxon>
        <taxon>Labeoninae</taxon>
        <taxon>Labeonini</taxon>
        <taxon>Cirrhinus</taxon>
    </lineage>
</organism>
<feature type="domain" description="TRIM8/14/16/25/29/45/65 coiled-coil region" evidence="6">
    <location>
        <begin position="19"/>
        <end position="148"/>
    </location>
</feature>
<keyword evidence="2" id="KW-0863">Zinc-finger</keyword>
<evidence type="ECO:0000256" key="5">
    <source>
        <dbReference type="SAM" id="MobiDB-lite"/>
    </source>
</evidence>
<keyword evidence="1" id="KW-0479">Metal-binding</keyword>
<dbReference type="InterPro" id="IPR051051">
    <property type="entry name" value="E3_ubiq-ligase_TRIM/RNF"/>
</dbReference>
<dbReference type="PANTHER" id="PTHR25465:SF5">
    <property type="entry name" value="E3 UBIQUITIN_ISG15 LIGASE TRIM25-RELATED"/>
    <property type="match status" value="1"/>
</dbReference>
<keyword evidence="8" id="KW-1185">Reference proteome</keyword>
<feature type="coiled-coil region" evidence="4">
    <location>
        <begin position="259"/>
        <end position="343"/>
    </location>
</feature>
<evidence type="ECO:0000259" key="6">
    <source>
        <dbReference type="Pfam" id="PF25600"/>
    </source>
</evidence>
<dbReference type="InterPro" id="IPR058030">
    <property type="entry name" value="TRIM8/14/16/25/29/45/65_CC"/>
</dbReference>
<keyword evidence="4" id="KW-0175">Coiled coil</keyword>
<evidence type="ECO:0000313" key="7">
    <source>
        <dbReference type="EMBL" id="KAK2891401.1"/>
    </source>
</evidence>
<dbReference type="EMBL" id="JAUYZG010000013">
    <property type="protein sequence ID" value="KAK2891401.1"/>
    <property type="molecule type" value="Genomic_DNA"/>
</dbReference>
<evidence type="ECO:0000256" key="2">
    <source>
        <dbReference type="ARBA" id="ARBA00022771"/>
    </source>
</evidence>
<evidence type="ECO:0000256" key="1">
    <source>
        <dbReference type="ARBA" id="ARBA00022723"/>
    </source>
</evidence>
<sequence>MGRFKKQLKETQKTFQQRIQQREKDVQQLRETVESHKRSAQTAVEDSERMFELIRLIRDQEKAAVSRAEGRLERLEQEINDLRRRDAELEQLSHTQDHIQFLESFQSLSAPPESTDVNDDPFSSLISFDGLRESVHQLRDKLEDFCKKELMKISDRVTSTNNVPGATNDFLQYSHQLTLDLNTKQLKETQKTFQQRIQQREKDVQQLRETVESHKDPAESSLQGCMSELMVELREWLLQWSVQEKKQLKEMQKTFQQRIQQRDKDVQQLRETVESHKKQMKETQKTFQQIIKQREKDVQQLREAVESHKKQLKKTQKTFQQRIQQREKDVQQLREAVESHKGDGRFRPVRSQEAPPPSLLLCFYPPSYLGGSNSELAS</sequence>